<dbReference type="STRING" id="285676.GA0070561_4016"/>
<dbReference type="AlphaFoldDB" id="A0A1C4YCS6"/>
<proteinExistence type="predicted"/>
<keyword evidence="2" id="KW-1003">Cell membrane</keyword>
<dbReference type="GO" id="GO:0005886">
    <property type="term" value="C:plasma membrane"/>
    <property type="evidence" value="ECO:0007669"/>
    <property type="project" value="UniProtKB-SubCell"/>
</dbReference>
<sequence>MLGFIWRQLRGRAGRSVALLVGVLVATTGFVVLTGATTTSRLDVTGTVERNTQVAYEILVRPKGTRTSLEAERGLVRPNYLSGLFGGITTQQYEQVTAVPGIEVAAPIAMLGYSTTLLPTPIDLTEAVDRSLDRQVIRVDPTFHAERGLSSAPGKPRYVYVTTKPLIYPRIDWGTDSNAVPYSDGRSYSWSDTCGPTPREVQPDGRSLPICDPGYALLGNPGTYSEREDWSLHAVQLLPDGRFQADSYILATDRDGSATPSDRLVMAYDLTVPFLLAAVDPAAEEQLVGLDDAVVTGRAVRIDDKVAVNPRGSADNHEVPVLVTNRPFIDESLAARFTRLAISPAGVEAIDLEKTLSRPGGTPAGSGRYDLTAGHQAMLTEELSLAGCCHGQLQTIVQSAEVQYDRLPDGSLRARQQPPGDPEVYGKMEAFNPLPRPWLADDTGSRSIRALPLPVGANTANRFWRAVGVFDPGRLAGFSDLGQLPLETYQAPTAQGADDRSRAALGGQPLAPSGNPAGYLSAPPLLLTNLGSVPKILEGGGGPQAKAPISAIRVRVADVGGYTERSAERVRLVAEQIAARTGLDVDITLGSSGAPQTVELPAGSFGRPMLRLTENWSALGVASVITQAVDRKSLVLFVLVLVVCVLFLGNAVSAAVRDRRSELAVLSCLGWPVRRIAALILGEVAVLGLIAGLLSLTLAAPLGMALGIDVDWRRSALAVPIALLLAMAAGLVPALRAARTHPAAALRPIVAPAGWVRRPRTLFGLTLVNLARTPGRTFLGAGALAIGVAALTLVTAAAWAFRGAIVGSLLGDVVSLSVRGADTVAAAATVLLGAAAVADVLYLNIRDRAAELATLRAVGWTDAELGRLVGYEGLTLGLVGSTTGAAIGLASAGWLIGALPGALLLVAVLVALAGALVSAFAALVPAALLPRLRPARLLAEE</sequence>
<keyword evidence="3 6" id="KW-0812">Transmembrane</keyword>
<reference evidence="8 9" key="1">
    <citation type="submission" date="2016-06" db="EMBL/GenBank/DDBJ databases">
        <authorList>
            <person name="Kjaerup R.B."/>
            <person name="Dalgaard T.S."/>
            <person name="Juul-Madsen H.R."/>
        </authorList>
    </citation>
    <scope>NUCLEOTIDE SEQUENCE [LARGE SCALE GENOMIC DNA]</scope>
    <source>
        <strain evidence="8 9">DSM 44871</strain>
    </source>
</reference>
<evidence type="ECO:0000313" key="9">
    <source>
        <dbReference type="Proteomes" id="UP000198864"/>
    </source>
</evidence>
<feature type="transmembrane region" description="Helical" evidence="6">
    <location>
        <begin position="821"/>
        <end position="843"/>
    </location>
</feature>
<keyword evidence="5 6" id="KW-0472">Membrane</keyword>
<feature type="domain" description="ABC3 transporter permease C-terminal" evidence="7">
    <location>
        <begin position="824"/>
        <end position="927"/>
    </location>
</feature>
<dbReference type="InterPro" id="IPR003838">
    <property type="entry name" value="ABC3_permease_C"/>
</dbReference>
<evidence type="ECO:0000256" key="6">
    <source>
        <dbReference type="SAM" id="Phobius"/>
    </source>
</evidence>
<accession>A0A1C4YCS6</accession>
<dbReference type="Proteomes" id="UP000198864">
    <property type="component" value="Unassembled WGS sequence"/>
</dbReference>
<feature type="transmembrane region" description="Helical" evidence="6">
    <location>
        <begin position="778"/>
        <end position="801"/>
    </location>
</feature>
<evidence type="ECO:0000256" key="2">
    <source>
        <dbReference type="ARBA" id="ARBA00022475"/>
    </source>
</evidence>
<dbReference type="PANTHER" id="PTHR30572">
    <property type="entry name" value="MEMBRANE COMPONENT OF TRANSPORTER-RELATED"/>
    <property type="match status" value="1"/>
</dbReference>
<feature type="transmembrane region" description="Helical" evidence="6">
    <location>
        <begin position="902"/>
        <end position="929"/>
    </location>
</feature>
<evidence type="ECO:0000256" key="4">
    <source>
        <dbReference type="ARBA" id="ARBA00022989"/>
    </source>
</evidence>
<keyword evidence="4 6" id="KW-1133">Transmembrane helix</keyword>
<dbReference type="GO" id="GO:0022857">
    <property type="term" value="F:transmembrane transporter activity"/>
    <property type="evidence" value="ECO:0007669"/>
    <property type="project" value="TreeGrafter"/>
</dbReference>
<dbReference type="RefSeq" id="WP_167362441.1">
    <property type="nucleotide sequence ID" value="NZ_FMCR01000004.1"/>
</dbReference>
<dbReference type="PANTHER" id="PTHR30572:SF17">
    <property type="entry name" value="ABC3 TRANSPORTER PERMEASE PROTEIN DOMAIN-CONTAINING PROTEIN"/>
    <property type="match status" value="1"/>
</dbReference>
<evidence type="ECO:0000256" key="3">
    <source>
        <dbReference type="ARBA" id="ARBA00022692"/>
    </source>
</evidence>
<name>A0A1C4YCS6_9ACTN</name>
<evidence type="ECO:0000313" key="8">
    <source>
        <dbReference type="EMBL" id="SCF18141.1"/>
    </source>
</evidence>
<dbReference type="InterPro" id="IPR050250">
    <property type="entry name" value="Macrolide_Exporter_MacB"/>
</dbReference>
<evidence type="ECO:0000256" key="1">
    <source>
        <dbReference type="ARBA" id="ARBA00004651"/>
    </source>
</evidence>
<protein>
    <submittedName>
        <fullName evidence="8">FtsX-like permease family protein</fullName>
    </submittedName>
</protein>
<feature type="transmembrane region" description="Helical" evidence="6">
    <location>
        <begin position="676"/>
        <end position="696"/>
    </location>
</feature>
<gene>
    <name evidence="8" type="ORF">GA0070561_4016</name>
</gene>
<dbReference type="Pfam" id="PF02687">
    <property type="entry name" value="FtsX"/>
    <property type="match status" value="2"/>
</dbReference>
<feature type="transmembrane region" description="Helical" evidence="6">
    <location>
        <begin position="716"/>
        <end position="738"/>
    </location>
</feature>
<feature type="transmembrane region" description="Helical" evidence="6">
    <location>
        <begin position="874"/>
        <end position="896"/>
    </location>
</feature>
<comment type="subcellular location">
    <subcellularLocation>
        <location evidence="1">Cell membrane</location>
        <topology evidence="1">Multi-pass membrane protein</topology>
    </subcellularLocation>
</comment>
<evidence type="ECO:0000259" key="7">
    <source>
        <dbReference type="Pfam" id="PF02687"/>
    </source>
</evidence>
<dbReference type="EMBL" id="FMCR01000004">
    <property type="protein sequence ID" value="SCF18141.1"/>
    <property type="molecule type" value="Genomic_DNA"/>
</dbReference>
<organism evidence="8 9">
    <name type="scientific">Micromonospora saelicesensis</name>
    <dbReference type="NCBI Taxonomy" id="285676"/>
    <lineage>
        <taxon>Bacteria</taxon>
        <taxon>Bacillati</taxon>
        <taxon>Actinomycetota</taxon>
        <taxon>Actinomycetes</taxon>
        <taxon>Micromonosporales</taxon>
        <taxon>Micromonosporaceae</taxon>
        <taxon>Micromonospora</taxon>
    </lineage>
</organism>
<feature type="transmembrane region" description="Helical" evidence="6">
    <location>
        <begin position="634"/>
        <end position="656"/>
    </location>
</feature>
<evidence type="ECO:0000256" key="5">
    <source>
        <dbReference type="ARBA" id="ARBA00023136"/>
    </source>
</evidence>
<feature type="domain" description="ABC3 transporter permease C-terminal" evidence="7">
    <location>
        <begin position="635"/>
        <end position="742"/>
    </location>
</feature>